<dbReference type="Pfam" id="PF12694">
    <property type="entry name" value="cpYpsA"/>
    <property type="match status" value="1"/>
</dbReference>
<gene>
    <name evidence="1" type="ORF">H9870_08570</name>
</gene>
<organism evidence="1 2">
    <name type="scientific">Candidatus Corynebacterium avicola</name>
    <dbReference type="NCBI Taxonomy" id="2838527"/>
    <lineage>
        <taxon>Bacteria</taxon>
        <taxon>Bacillati</taxon>
        <taxon>Actinomycetota</taxon>
        <taxon>Actinomycetes</taxon>
        <taxon>Mycobacteriales</taxon>
        <taxon>Corynebacteriaceae</taxon>
        <taxon>Corynebacterium</taxon>
    </lineage>
</organism>
<dbReference type="Gene3D" id="3.40.50.450">
    <property type="match status" value="1"/>
</dbReference>
<protein>
    <submittedName>
        <fullName evidence="1">Molybdenum carrier protein</fullName>
    </submittedName>
</protein>
<accession>A0A9D1RP46</accession>
<name>A0A9D1RP46_9CORY</name>
<reference evidence="1" key="1">
    <citation type="journal article" date="2021" name="PeerJ">
        <title>Extensive microbial diversity within the chicken gut microbiome revealed by metagenomics and culture.</title>
        <authorList>
            <person name="Gilroy R."/>
            <person name="Ravi A."/>
            <person name="Getino M."/>
            <person name="Pursley I."/>
            <person name="Horton D.L."/>
            <person name="Alikhan N.F."/>
            <person name="Baker D."/>
            <person name="Gharbi K."/>
            <person name="Hall N."/>
            <person name="Watson M."/>
            <person name="Adriaenssens E.M."/>
            <person name="Foster-Nyarko E."/>
            <person name="Jarju S."/>
            <person name="Secka A."/>
            <person name="Antonio M."/>
            <person name="Oren A."/>
            <person name="Chaudhuri R.R."/>
            <person name="La Ragione R."/>
            <person name="Hildebrand F."/>
            <person name="Pallen M.J."/>
        </authorList>
    </citation>
    <scope>NUCLEOTIDE SEQUENCE</scope>
    <source>
        <strain evidence="1">CHK32-1732</strain>
    </source>
</reference>
<sequence length="56" mass="5484">MAPTDSDTALISAIRSGGQSGADRGALDAASAHGVAIVGLCPGGGGQRMSRSRRES</sequence>
<comment type="caution">
    <text evidence="1">The sequence shown here is derived from an EMBL/GenBank/DDBJ whole genome shotgun (WGS) entry which is preliminary data.</text>
</comment>
<dbReference type="AlphaFoldDB" id="A0A9D1RP46"/>
<evidence type="ECO:0000313" key="2">
    <source>
        <dbReference type="Proteomes" id="UP000824190"/>
    </source>
</evidence>
<dbReference type="EMBL" id="DXGC01000073">
    <property type="protein sequence ID" value="HIW91698.1"/>
    <property type="molecule type" value="Genomic_DNA"/>
</dbReference>
<dbReference type="InterPro" id="IPR024755">
    <property type="entry name" value="cpYpsA"/>
</dbReference>
<reference evidence="1" key="2">
    <citation type="submission" date="2021-04" db="EMBL/GenBank/DDBJ databases">
        <authorList>
            <person name="Gilroy R."/>
        </authorList>
    </citation>
    <scope>NUCLEOTIDE SEQUENCE</scope>
    <source>
        <strain evidence="1">CHK32-1732</strain>
    </source>
</reference>
<evidence type="ECO:0000313" key="1">
    <source>
        <dbReference type="EMBL" id="HIW91698.1"/>
    </source>
</evidence>
<proteinExistence type="predicted"/>
<dbReference type="Proteomes" id="UP000824190">
    <property type="component" value="Unassembled WGS sequence"/>
</dbReference>